<evidence type="ECO:0000313" key="2">
    <source>
        <dbReference type="Proteomes" id="UP000219688"/>
    </source>
</evidence>
<dbReference type="SUPFAM" id="SSF52540">
    <property type="entry name" value="P-loop containing nucleoside triphosphate hydrolases"/>
    <property type="match status" value="1"/>
</dbReference>
<proteinExistence type="predicted"/>
<accession>A0A285VMI6</accession>
<sequence>MLLVLFGPPAVGKMTIGRAVVENSSFRLFHNHMTIEPLLETFGHGTPPFNTLNTEFRRRVLEEAAGHGVDLIFSVVWALDSQDDLAEMQSYIGIFESVAFVELRADLTTRLARNRTAERLLHKASKRDVEWSDDNVRQMESEWQMTSADGYHVAGDLLARHPHLVLDTVGVPQAGSAARIIEWVATLRDTSAT</sequence>
<dbReference type="Gene3D" id="3.40.50.300">
    <property type="entry name" value="P-loop containing nucleotide triphosphate hydrolases"/>
    <property type="match status" value="1"/>
</dbReference>
<dbReference type="InterPro" id="IPR027417">
    <property type="entry name" value="P-loop_NTPase"/>
</dbReference>
<dbReference type="EMBL" id="OBQK01000005">
    <property type="protein sequence ID" value="SOC55279.1"/>
    <property type="molecule type" value="Genomic_DNA"/>
</dbReference>
<dbReference type="RefSeq" id="WP_141401447.1">
    <property type="nucleotide sequence ID" value="NZ_OBQK01000005.1"/>
</dbReference>
<reference evidence="2" key="1">
    <citation type="submission" date="2017-08" db="EMBL/GenBank/DDBJ databases">
        <authorList>
            <person name="Varghese N."/>
            <person name="Submissions S."/>
        </authorList>
    </citation>
    <scope>NUCLEOTIDE SEQUENCE [LARGE SCALE GENOMIC DNA]</scope>
    <source>
        <strain evidence="2">USBA17B2</strain>
    </source>
</reference>
<organism evidence="1 2">
    <name type="scientific">Ornithinimicrobium cerasi</name>
    <dbReference type="NCBI Taxonomy" id="2248773"/>
    <lineage>
        <taxon>Bacteria</taxon>
        <taxon>Bacillati</taxon>
        <taxon>Actinomycetota</taxon>
        <taxon>Actinomycetes</taxon>
        <taxon>Micrococcales</taxon>
        <taxon>Ornithinimicrobiaceae</taxon>
        <taxon>Ornithinimicrobium</taxon>
    </lineage>
</organism>
<protein>
    <submittedName>
        <fullName evidence="1">AAA domain-containing protein</fullName>
    </submittedName>
</protein>
<dbReference type="Proteomes" id="UP000219688">
    <property type="component" value="Unassembled WGS sequence"/>
</dbReference>
<dbReference type="AlphaFoldDB" id="A0A285VMI6"/>
<evidence type="ECO:0000313" key="1">
    <source>
        <dbReference type="EMBL" id="SOC55279.1"/>
    </source>
</evidence>
<keyword evidence="2" id="KW-1185">Reference proteome</keyword>
<gene>
    <name evidence="1" type="ORF">SAMN05421879_1052</name>
</gene>
<name>A0A285VMI6_9MICO</name>